<accession>A0ABU1W4A9</accession>
<evidence type="ECO:0000313" key="19">
    <source>
        <dbReference type="EMBL" id="MDR7122573.1"/>
    </source>
</evidence>
<sequence length="784" mass="83666">MAFITAKKHQQVARFNTTLLASAFALALPATSVAEQQNSGAVSQQDTQLDAVVVTADTIDAKYKVEKVSSTKQTQALVNTPQTLVVVKKELFQQQAATTLSDTLRNTPGITMLMGENGNTATGDSIFMRGFDTQGSIFVDSIRDLGTISRDTFNTEQVEIAKGPAGADNGRGTSSGYINLASKQASLDEFTTGNLVLGSGSHKRATLDMNRQLSDSSALRVNLLAQDSGVADRDEVEDNRVGIATSLALGLGTATRTYLNLFHLEQNNLPDGGLTTAGLEGYYNAAFDADPSTNFPNGGPNAGKALPPVDTSNFYGSTNDFDDVKATMVTAKFEHDLSDTTTIRNTSRFGQSTQDYLLTGVNAITTTTGTGVAAVAIPDPANWVIARSRQGKDQQNQILTNQTQLNTSLELAGLTHDISSGVEFIYESQRNKTLALPAGTTQVVANLYNPSTEDAFVNPVHTGASTDGSTLTSGLYLLDTIHLNEQWQLNASARLDHYKTKTDTVTIQGTSTPQTIPVGTRLGASVDASDNLASYKLGALYKPAANGSLYLSYATSQLPPGGANFTLSAAANNINNPNLDPQKGTNLEFGTKWDLLDNKLAVTAAVFESTNKNEIATDPDGTASQVGERQVRGIELGMVGAITSAWHISAGAAYMDTEITRGNRAGNSPTDGGVIQWTPEITFTLWNTYELPMGLTLGGGVRYVDTVVRSSSTTLNLAKTAVVEMPDYWVVDAMASYPLTPYVDLQLNVYNLLDEKYIAKLNNGGSRYFAGTPRSFRLGVNVQF</sequence>
<evidence type="ECO:0000256" key="1">
    <source>
        <dbReference type="ARBA" id="ARBA00004571"/>
    </source>
</evidence>
<feature type="signal peptide" evidence="16">
    <location>
        <begin position="1"/>
        <end position="34"/>
    </location>
</feature>
<feature type="chain" id="PRO_5045685320" evidence="16">
    <location>
        <begin position="35"/>
        <end position="784"/>
    </location>
</feature>
<evidence type="ECO:0000256" key="9">
    <source>
        <dbReference type="ARBA" id="ARBA00023065"/>
    </source>
</evidence>
<dbReference type="Gene3D" id="2.40.170.20">
    <property type="entry name" value="TonB-dependent receptor, beta-barrel domain"/>
    <property type="match status" value="1"/>
</dbReference>
<comment type="similarity">
    <text evidence="2 14 15">Belongs to the TonB-dependent receptor family.</text>
</comment>
<evidence type="ECO:0000256" key="4">
    <source>
        <dbReference type="ARBA" id="ARBA00022452"/>
    </source>
</evidence>
<evidence type="ECO:0000256" key="10">
    <source>
        <dbReference type="ARBA" id="ARBA00023077"/>
    </source>
</evidence>
<evidence type="ECO:0000256" key="12">
    <source>
        <dbReference type="ARBA" id="ARBA00023170"/>
    </source>
</evidence>
<gene>
    <name evidence="19" type="ORF">J2W69_003548</name>
</gene>
<dbReference type="Pfam" id="PF00593">
    <property type="entry name" value="TonB_dep_Rec_b-barrel"/>
    <property type="match status" value="1"/>
</dbReference>
<proteinExistence type="inferred from homology"/>
<evidence type="ECO:0000256" key="6">
    <source>
        <dbReference type="ARBA" id="ARBA00022692"/>
    </source>
</evidence>
<keyword evidence="7 16" id="KW-0732">Signal</keyword>
<dbReference type="CDD" id="cd01347">
    <property type="entry name" value="ligand_gated_channel"/>
    <property type="match status" value="1"/>
</dbReference>
<keyword evidence="4 14" id="KW-1134">Transmembrane beta strand</keyword>
<evidence type="ECO:0000259" key="17">
    <source>
        <dbReference type="Pfam" id="PF00593"/>
    </source>
</evidence>
<keyword evidence="8" id="KW-0408">Iron</keyword>
<evidence type="ECO:0000256" key="5">
    <source>
        <dbReference type="ARBA" id="ARBA00022496"/>
    </source>
</evidence>
<keyword evidence="9" id="KW-0406">Ion transport</keyword>
<dbReference type="Gene3D" id="2.170.130.10">
    <property type="entry name" value="TonB-dependent receptor, plug domain"/>
    <property type="match status" value="1"/>
</dbReference>
<dbReference type="PROSITE" id="PS52016">
    <property type="entry name" value="TONB_DEPENDENT_REC_3"/>
    <property type="match status" value="1"/>
</dbReference>
<dbReference type="InterPro" id="IPR039426">
    <property type="entry name" value="TonB-dep_rcpt-like"/>
</dbReference>
<evidence type="ECO:0000256" key="14">
    <source>
        <dbReference type="PROSITE-ProRule" id="PRU01360"/>
    </source>
</evidence>
<evidence type="ECO:0000256" key="2">
    <source>
        <dbReference type="ARBA" id="ARBA00009810"/>
    </source>
</evidence>
<keyword evidence="5" id="KW-0410">Iron transport</keyword>
<keyword evidence="13 14" id="KW-0998">Cell outer membrane</keyword>
<dbReference type="InterPro" id="IPR000531">
    <property type="entry name" value="Beta-barrel_TonB"/>
</dbReference>
<dbReference type="NCBIfam" id="TIGR01783">
    <property type="entry name" value="TonB-siderophor"/>
    <property type="match status" value="1"/>
</dbReference>
<keyword evidence="3 14" id="KW-0813">Transport</keyword>
<keyword evidence="20" id="KW-1185">Reference proteome</keyword>
<dbReference type="InterPro" id="IPR037066">
    <property type="entry name" value="Plug_dom_sf"/>
</dbReference>
<dbReference type="NCBIfam" id="NF007349">
    <property type="entry name" value="PRK09840.1"/>
    <property type="match status" value="1"/>
</dbReference>
<comment type="subcellular location">
    <subcellularLocation>
        <location evidence="1 14">Cell outer membrane</location>
        <topology evidence="1 14">Multi-pass membrane protein</topology>
    </subcellularLocation>
</comment>
<evidence type="ECO:0000256" key="7">
    <source>
        <dbReference type="ARBA" id="ARBA00022729"/>
    </source>
</evidence>
<dbReference type="InterPro" id="IPR036942">
    <property type="entry name" value="Beta-barrel_TonB_sf"/>
</dbReference>
<keyword evidence="6 14" id="KW-0812">Transmembrane</keyword>
<name>A0ABU1W4A9_9GAMM</name>
<dbReference type="InterPro" id="IPR012910">
    <property type="entry name" value="Plug_dom"/>
</dbReference>
<dbReference type="SUPFAM" id="SSF56935">
    <property type="entry name" value="Porins"/>
    <property type="match status" value="1"/>
</dbReference>
<organism evidence="19 20">
    <name type="scientific">Rheinheimera soli</name>
    <dbReference type="NCBI Taxonomy" id="443616"/>
    <lineage>
        <taxon>Bacteria</taxon>
        <taxon>Pseudomonadati</taxon>
        <taxon>Pseudomonadota</taxon>
        <taxon>Gammaproteobacteria</taxon>
        <taxon>Chromatiales</taxon>
        <taxon>Chromatiaceae</taxon>
        <taxon>Rheinheimera</taxon>
    </lineage>
</organism>
<protein>
    <submittedName>
        <fullName evidence="19">Catecholate siderophore receptor</fullName>
    </submittedName>
</protein>
<feature type="domain" description="TonB-dependent receptor plug" evidence="18">
    <location>
        <begin position="78"/>
        <end position="176"/>
    </location>
</feature>
<comment type="caution">
    <text evidence="19">The sequence shown here is derived from an EMBL/GenBank/DDBJ whole genome shotgun (WGS) entry which is preliminary data.</text>
</comment>
<keyword evidence="12 19" id="KW-0675">Receptor</keyword>
<evidence type="ECO:0000256" key="13">
    <source>
        <dbReference type="ARBA" id="ARBA00023237"/>
    </source>
</evidence>
<evidence type="ECO:0000256" key="15">
    <source>
        <dbReference type="RuleBase" id="RU003357"/>
    </source>
</evidence>
<dbReference type="PANTHER" id="PTHR32552:SF89">
    <property type="entry name" value="CATECHOLATE SIDEROPHORE RECEPTOR FIU"/>
    <property type="match status" value="1"/>
</dbReference>
<dbReference type="Proteomes" id="UP001257909">
    <property type="component" value="Unassembled WGS sequence"/>
</dbReference>
<dbReference type="RefSeq" id="WP_310280897.1">
    <property type="nucleotide sequence ID" value="NZ_JAVDWR010000018.1"/>
</dbReference>
<evidence type="ECO:0000256" key="16">
    <source>
        <dbReference type="SAM" id="SignalP"/>
    </source>
</evidence>
<evidence type="ECO:0000256" key="3">
    <source>
        <dbReference type="ARBA" id="ARBA00022448"/>
    </source>
</evidence>
<evidence type="ECO:0000313" key="20">
    <source>
        <dbReference type="Proteomes" id="UP001257909"/>
    </source>
</evidence>
<evidence type="ECO:0000259" key="18">
    <source>
        <dbReference type="Pfam" id="PF07715"/>
    </source>
</evidence>
<dbReference type="EMBL" id="JAVDWR010000018">
    <property type="protein sequence ID" value="MDR7122573.1"/>
    <property type="molecule type" value="Genomic_DNA"/>
</dbReference>
<evidence type="ECO:0000256" key="8">
    <source>
        <dbReference type="ARBA" id="ARBA00023004"/>
    </source>
</evidence>
<dbReference type="Pfam" id="PF07715">
    <property type="entry name" value="Plug"/>
    <property type="match status" value="1"/>
</dbReference>
<reference evidence="19 20" key="1">
    <citation type="submission" date="2023-07" db="EMBL/GenBank/DDBJ databases">
        <title>Sorghum-associated microbial communities from plants grown in Nebraska, USA.</title>
        <authorList>
            <person name="Schachtman D."/>
        </authorList>
    </citation>
    <scope>NUCLEOTIDE SEQUENCE [LARGE SCALE GENOMIC DNA]</scope>
    <source>
        <strain evidence="19 20">4138</strain>
    </source>
</reference>
<keyword evidence="10 15" id="KW-0798">TonB box</keyword>
<dbReference type="InterPro" id="IPR010105">
    <property type="entry name" value="TonB_sidphr_rcpt"/>
</dbReference>
<feature type="domain" description="TonB-dependent receptor-like beta-barrel" evidence="17">
    <location>
        <begin position="278"/>
        <end position="752"/>
    </location>
</feature>
<dbReference type="PANTHER" id="PTHR32552">
    <property type="entry name" value="FERRICHROME IRON RECEPTOR-RELATED"/>
    <property type="match status" value="1"/>
</dbReference>
<keyword evidence="11 14" id="KW-0472">Membrane</keyword>
<evidence type="ECO:0000256" key="11">
    <source>
        <dbReference type="ARBA" id="ARBA00023136"/>
    </source>
</evidence>